<organism evidence="6 7">
    <name type="scientific">Cellulomonas shaoxiangyii</name>
    <dbReference type="NCBI Taxonomy" id="2566013"/>
    <lineage>
        <taxon>Bacteria</taxon>
        <taxon>Bacillati</taxon>
        <taxon>Actinomycetota</taxon>
        <taxon>Actinomycetes</taxon>
        <taxon>Micrococcales</taxon>
        <taxon>Cellulomonadaceae</taxon>
        <taxon>Cellulomonas</taxon>
    </lineage>
</organism>
<accession>A0A4V1CMJ3</accession>
<dbReference type="RefSeq" id="WP_135973566.1">
    <property type="nucleotide sequence ID" value="NZ_CP039291.1"/>
</dbReference>
<evidence type="ECO:0000259" key="5">
    <source>
        <dbReference type="Pfam" id="PF13579"/>
    </source>
</evidence>
<evidence type="ECO:0000256" key="3">
    <source>
        <dbReference type="SAM" id="MobiDB-lite"/>
    </source>
</evidence>
<feature type="domain" description="Glycosyl transferase family 1" evidence="4">
    <location>
        <begin position="175"/>
        <end position="306"/>
    </location>
</feature>
<keyword evidence="2 6" id="KW-0808">Transferase</keyword>
<evidence type="ECO:0000313" key="7">
    <source>
        <dbReference type="Proteomes" id="UP000296469"/>
    </source>
</evidence>
<evidence type="ECO:0000259" key="4">
    <source>
        <dbReference type="Pfam" id="PF00534"/>
    </source>
</evidence>
<dbReference type="GO" id="GO:0016757">
    <property type="term" value="F:glycosyltransferase activity"/>
    <property type="evidence" value="ECO:0007669"/>
    <property type="project" value="UniProtKB-KW"/>
</dbReference>
<dbReference type="Gene3D" id="3.40.50.2000">
    <property type="entry name" value="Glycogen Phosphorylase B"/>
    <property type="match status" value="2"/>
</dbReference>
<gene>
    <name evidence="6" type="ORF">E5225_05835</name>
</gene>
<dbReference type="EMBL" id="CP039291">
    <property type="protein sequence ID" value="QCB93145.1"/>
    <property type="molecule type" value="Genomic_DNA"/>
</dbReference>
<dbReference type="Pfam" id="PF00534">
    <property type="entry name" value="Glycos_transf_1"/>
    <property type="match status" value="1"/>
</dbReference>
<name>A0A4V1CMJ3_9CELL</name>
<reference evidence="6 7" key="1">
    <citation type="submission" date="2019-04" db="EMBL/GenBank/DDBJ databases">
        <title>Isolation and identification of Cellulomonas shaoxiangyii sp. Nov. isolated from feces of the Tibetan antelopes (Pantholops hodgsonii) in the Qinghai-Tibet plateau of China.</title>
        <authorList>
            <person name="Tian Z."/>
        </authorList>
    </citation>
    <scope>NUCLEOTIDE SEQUENCE [LARGE SCALE GENOMIC DNA]</scope>
    <source>
        <strain evidence="6 7">Z28</strain>
    </source>
</reference>
<keyword evidence="1" id="KW-0328">Glycosyltransferase</keyword>
<sequence length="458" mass="49418">MRILMVSPYPPLRDGIAAYAQQSVIALRSAGHDVEVLSPGPSAAHHHLDLVGPRGALALAKRVRAYDSVVVQFHPDFFYPVGASPTERAAVSAALTVAFRLAARVEVVVHEIDYRHGRGGSPTALAARALWQQVDRVTVHSESEAQAFVEAFGVPRDRVHVTEHGAAFVPRSRADRPTARRSLGIDDEAFVFLSIGFVQPHKGYDRAVRAFRGLPAPARLDVVGSVRVEEPQFVAYAEELGELADSVPGASLHLGYVSDELFDRWLTACDVVVLPYREIWSSGVVERARLLNRPVIATRVGALAEQTAGMADVRLVSSDAELREAMWEAAGHARRDRDALSWPSAQEGRDAIQAAIVERAAVARGGPAVTPATGAPVAGRHRARVTAPLRRVGEVHLPDPGPGRGARPLARRVVRRLTAWQLQPLVDQLNALGRAATESVDRAAVRDEDDASSTGTRA</sequence>
<dbReference type="InterPro" id="IPR001296">
    <property type="entry name" value="Glyco_trans_1"/>
</dbReference>
<dbReference type="AlphaFoldDB" id="A0A4V1CMJ3"/>
<dbReference type="Proteomes" id="UP000296469">
    <property type="component" value="Chromosome"/>
</dbReference>
<evidence type="ECO:0000256" key="2">
    <source>
        <dbReference type="ARBA" id="ARBA00022679"/>
    </source>
</evidence>
<dbReference type="PANTHER" id="PTHR12526">
    <property type="entry name" value="GLYCOSYLTRANSFERASE"/>
    <property type="match status" value="1"/>
</dbReference>
<dbReference type="Pfam" id="PF13579">
    <property type="entry name" value="Glyco_trans_4_4"/>
    <property type="match status" value="1"/>
</dbReference>
<dbReference type="SUPFAM" id="SSF53756">
    <property type="entry name" value="UDP-Glycosyltransferase/glycogen phosphorylase"/>
    <property type="match status" value="1"/>
</dbReference>
<feature type="region of interest" description="Disordered" evidence="3">
    <location>
        <begin position="435"/>
        <end position="458"/>
    </location>
</feature>
<dbReference type="OrthoDB" id="9771846at2"/>
<keyword evidence="7" id="KW-1185">Reference proteome</keyword>
<evidence type="ECO:0000313" key="6">
    <source>
        <dbReference type="EMBL" id="QCB93145.1"/>
    </source>
</evidence>
<proteinExistence type="predicted"/>
<dbReference type="KEGG" id="celz:E5225_05835"/>
<evidence type="ECO:0000256" key="1">
    <source>
        <dbReference type="ARBA" id="ARBA00022676"/>
    </source>
</evidence>
<feature type="domain" description="Glycosyltransferase subfamily 4-like N-terminal" evidence="5">
    <location>
        <begin position="15"/>
        <end position="162"/>
    </location>
</feature>
<dbReference type="InterPro" id="IPR028098">
    <property type="entry name" value="Glyco_trans_4-like_N"/>
</dbReference>
<dbReference type="CDD" id="cd03801">
    <property type="entry name" value="GT4_PimA-like"/>
    <property type="match status" value="1"/>
</dbReference>
<protein>
    <submittedName>
        <fullName evidence="6">Glycosyltransferase</fullName>
    </submittedName>
</protein>
<dbReference type="PANTHER" id="PTHR12526:SF510">
    <property type="entry name" value="D-INOSITOL 3-PHOSPHATE GLYCOSYLTRANSFERASE"/>
    <property type="match status" value="1"/>
</dbReference>